<evidence type="ECO:0000313" key="2">
    <source>
        <dbReference type="EMBL" id="MCH6166357.1"/>
    </source>
</evidence>
<keyword evidence="2" id="KW-0413">Isomerase</keyword>
<dbReference type="Proteomes" id="UP001299970">
    <property type="component" value="Unassembled WGS sequence"/>
</dbReference>
<reference evidence="2 3" key="1">
    <citation type="submission" date="2022-03" db="EMBL/GenBank/DDBJ databases">
        <title>Pseudonocardia alaer sp. nov., a novel actinomycete isolated from reed forest soil.</title>
        <authorList>
            <person name="Wang L."/>
        </authorList>
    </citation>
    <scope>NUCLEOTIDE SEQUENCE [LARGE SCALE GENOMIC DNA]</scope>
    <source>
        <strain evidence="2 3">Y-16303</strain>
    </source>
</reference>
<sequence length="285" mass="31990">MKFAVFTVSLPEWTPEEAVRELAEQGWDGIEWRVVDQEPATGDVGFWQGNRCTWPASTFEQDAPRIKELTQQAGLGIPSIGTYVKSDELDAIEGLMRGAAALGVTQMRVQTGTPGPEGYRAAFAQRRKEFQAVAELSRTYGVRALIELHHQSLISSASAAARFVEGFDPETVGVIHDIGNMLREGYEYDPWSLEILGEHLAHVHVKNAVPRPERVEDANRTRWIWEWTPMRQGVADYDLLFSSLTRIGYDGWVTVEDFSTELPLAERVRDNLAYLREVTARVGIG</sequence>
<dbReference type="RefSeq" id="WP_241036389.1">
    <property type="nucleotide sequence ID" value="NZ_BAAAJF010000002.1"/>
</dbReference>
<gene>
    <name evidence="2" type="ORF">MMF94_11735</name>
</gene>
<dbReference type="GO" id="GO:0016853">
    <property type="term" value="F:isomerase activity"/>
    <property type="evidence" value="ECO:0007669"/>
    <property type="project" value="UniProtKB-KW"/>
</dbReference>
<accession>A0ABS9TCW6</accession>
<dbReference type="EMBL" id="JAKXMK010000009">
    <property type="protein sequence ID" value="MCH6166357.1"/>
    <property type="molecule type" value="Genomic_DNA"/>
</dbReference>
<dbReference type="PANTHER" id="PTHR12110">
    <property type="entry name" value="HYDROXYPYRUVATE ISOMERASE"/>
    <property type="match status" value="1"/>
</dbReference>
<proteinExistence type="predicted"/>
<organism evidence="2 3">
    <name type="scientific">Pseudonocardia alaniniphila</name>
    <dbReference type="NCBI Taxonomy" id="75291"/>
    <lineage>
        <taxon>Bacteria</taxon>
        <taxon>Bacillati</taxon>
        <taxon>Actinomycetota</taxon>
        <taxon>Actinomycetes</taxon>
        <taxon>Pseudonocardiales</taxon>
        <taxon>Pseudonocardiaceae</taxon>
        <taxon>Pseudonocardia</taxon>
    </lineage>
</organism>
<dbReference type="Pfam" id="PF01261">
    <property type="entry name" value="AP_endonuc_2"/>
    <property type="match status" value="1"/>
</dbReference>
<dbReference type="InterPro" id="IPR036237">
    <property type="entry name" value="Xyl_isomerase-like_sf"/>
</dbReference>
<keyword evidence="3" id="KW-1185">Reference proteome</keyword>
<evidence type="ECO:0000313" key="3">
    <source>
        <dbReference type="Proteomes" id="UP001299970"/>
    </source>
</evidence>
<comment type="caution">
    <text evidence="2">The sequence shown here is derived from an EMBL/GenBank/DDBJ whole genome shotgun (WGS) entry which is preliminary data.</text>
</comment>
<feature type="domain" description="Xylose isomerase-like TIM barrel" evidence="1">
    <location>
        <begin position="20"/>
        <end position="277"/>
    </location>
</feature>
<dbReference type="PANTHER" id="PTHR12110:SF41">
    <property type="entry name" value="INOSOSE DEHYDRATASE"/>
    <property type="match status" value="1"/>
</dbReference>
<dbReference type="Gene3D" id="3.20.20.150">
    <property type="entry name" value="Divalent-metal-dependent TIM barrel enzymes"/>
    <property type="match status" value="1"/>
</dbReference>
<protein>
    <submittedName>
        <fullName evidence="2">Sugar phosphate isomerase/epimerase</fullName>
    </submittedName>
</protein>
<dbReference type="SUPFAM" id="SSF51658">
    <property type="entry name" value="Xylose isomerase-like"/>
    <property type="match status" value="1"/>
</dbReference>
<dbReference type="InterPro" id="IPR050312">
    <property type="entry name" value="IolE/XylAMocC-like"/>
</dbReference>
<dbReference type="InterPro" id="IPR013022">
    <property type="entry name" value="Xyl_isomerase-like_TIM-brl"/>
</dbReference>
<evidence type="ECO:0000259" key="1">
    <source>
        <dbReference type="Pfam" id="PF01261"/>
    </source>
</evidence>
<name>A0ABS9TCW6_9PSEU</name>